<protein>
    <submittedName>
        <fullName evidence="1">Uncharacterized protein</fullName>
    </submittedName>
</protein>
<organism evidence="1 2">
    <name type="scientific">Burkholderia ambifaria IOP40-10</name>
    <dbReference type="NCBI Taxonomy" id="396596"/>
    <lineage>
        <taxon>Bacteria</taxon>
        <taxon>Pseudomonadati</taxon>
        <taxon>Pseudomonadota</taxon>
        <taxon>Betaproteobacteria</taxon>
        <taxon>Burkholderiales</taxon>
        <taxon>Burkholderiaceae</taxon>
        <taxon>Burkholderia</taxon>
        <taxon>Burkholderia cepacia complex</taxon>
    </lineage>
</organism>
<sequence>MRTAIPAAAQRTGTGSGVSALKQARVFLYVFYRPSRHALARREMRPFVGTFLASMRGTATTMLACEKRWECHGIRLAKETVRKLLTDAGL</sequence>
<dbReference type="AlphaFoldDB" id="B1FEP7"/>
<comment type="caution">
    <text evidence="1">The sequence shown here is derived from an EMBL/GenBank/DDBJ whole genome shotgun (WGS) entry which is preliminary data.</text>
</comment>
<gene>
    <name evidence="1" type="ORF">BamIOP4010DRAFT_2507</name>
</gene>
<accession>B1FEP7</accession>
<proteinExistence type="predicted"/>
<dbReference type="Proteomes" id="UP000005463">
    <property type="component" value="Unassembled WGS sequence"/>
</dbReference>
<name>B1FEP7_9BURK</name>
<evidence type="ECO:0000313" key="1">
    <source>
        <dbReference type="EMBL" id="EDT03994.1"/>
    </source>
</evidence>
<evidence type="ECO:0000313" key="2">
    <source>
        <dbReference type="Proteomes" id="UP000005463"/>
    </source>
</evidence>
<dbReference type="PATRIC" id="fig|396596.7.peg.5265"/>
<reference evidence="1 2" key="1">
    <citation type="submission" date="2008-03" db="EMBL/GenBank/DDBJ databases">
        <title>Sequencing of the draft genome and assembly of Burkholderia ambifaria IOP40-10.</title>
        <authorList>
            <consortium name="US DOE Joint Genome Institute (JGI-PGF)"/>
            <person name="Copeland A."/>
            <person name="Lucas S."/>
            <person name="Lapidus A."/>
            <person name="Glavina del Rio T."/>
            <person name="Dalin E."/>
            <person name="Tice H."/>
            <person name="Bruce D."/>
            <person name="Goodwin L."/>
            <person name="Pitluck S."/>
            <person name="Larimer F."/>
            <person name="Land M.L."/>
            <person name="Hauser L."/>
            <person name="Tiedje J."/>
            <person name="Richardson P."/>
        </authorList>
    </citation>
    <scope>NUCLEOTIDE SEQUENCE [LARGE SCALE GENOMIC DNA]</scope>
    <source>
        <strain evidence="1 2">IOP40-10</strain>
    </source>
</reference>
<dbReference type="EMBL" id="ABLC01000051">
    <property type="protein sequence ID" value="EDT03994.1"/>
    <property type="molecule type" value="Genomic_DNA"/>
</dbReference>